<dbReference type="Proteomes" id="UP000481030">
    <property type="component" value="Unassembled WGS sequence"/>
</dbReference>
<gene>
    <name evidence="2" type="ORF">F7731_07085</name>
</gene>
<evidence type="ECO:0000313" key="2">
    <source>
        <dbReference type="EMBL" id="KAB2337368.1"/>
    </source>
</evidence>
<dbReference type="NCBIfam" id="TIGR02898">
    <property type="entry name" value="spore_YhcN_YlaJ"/>
    <property type="match status" value="1"/>
</dbReference>
<protein>
    <submittedName>
        <fullName evidence="2">YhcN/YlaJ family sporulation lipoprotein</fullName>
    </submittedName>
</protein>
<comment type="caution">
    <text evidence="2">The sequence shown here is derived from an EMBL/GenBank/DDBJ whole genome shotgun (WGS) entry which is preliminary data.</text>
</comment>
<evidence type="ECO:0000313" key="3">
    <source>
        <dbReference type="Proteomes" id="UP000481030"/>
    </source>
</evidence>
<keyword evidence="3" id="KW-1185">Reference proteome</keyword>
<reference evidence="2 3" key="1">
    <citation type="journal article" date="2016" name="Antonie Van Leeuwenhoek">
        <title>Bacillus depressus sp. nov., isolated from soil of a sunflower field.</title>
        <authorList>
            <person name="Wei X."/>
            <person name="Xin D."/>
            <person name="Xin Y."/>
            <person name="Zhang H."/>
            <person name="Wang T."/>
            <person name="Zhang J."/>
        </authorList>
    </citation>
    <scope>NUCLEOTIDE SEQUENCE [LARGE SCALE GENOMIC DNA]</scope>
    <source>
        <strain evidence="2 3">BZ1</strain>
    </source>
</reference>
<name>A0A6L3V8Y4_9BACI</name>
<evidence type="ECO:0000256" key="1">
    <source>
        <dbReference type="SAM" id="MobiDB-lite"/>
    </source>
</evidence>
<dbReference type="PROSITE" id="PS51257">
    <property type="entry name" value="PROKAR_LIPOPROTEIN"/>
    <property type="match status" value="1"/>
</dbReference>
<dbReference type="AlphaFoldDB" id="A0A6L3V8Y4"/>
<organism evidence="2 3">
    <name type="scientific">Cytobacillus depressus</name>
    <dbReference type="NCBI Taxonomy" id="1602942"/>
    <lineage>
        <taxon>Bacteria</taxon>
        <taxon>Bacillati</taxon>
        <taxon>Bacillota</taxon>
        <taxon>Bacilli</taxon>
        <taxon>Bacillales</taxon>
        <taxon>Bacillaceae</taxon>
        <taxon>Cytobacillus</taxon>
    </lineage>
</organism>
<dbReference type="GO" id="GO:0030435">
    <property type="term" value="P:sporulation resulting in formation of a cellular spore"/>
    <property type="evidence" value="ECO:0007669"/>
    <property type="project" value="InterPro"/>
</dbReference>
<dbReference type="EMBL" id="WBOS01000002">
    <property type="protein sequence ID" value="KAB2337368.1"/>
    <property type="molecule type" value="Genomic_DNA"/>
</dbReference>
<dbReference type="InterPro" id="IPR019076">
    <property type="entry name" value="Spore_lipoprot_YhcN/YlaJ-like"/>
</dbReference>
<sequence length="206" mass="22760">MITLKKWCPFVLAIIFMTGCTGMNNQSQEKPSQKQNLVNVKNSAIQEVNRTTGQQIAARLVNLATSIPNVNDATAVVLGRYAIVGIDVNDKLERSEVGAIKYSVAESLKHDPDGARAIIVADPDMNARLREIAGDIRDGKPIRGIMDELADIAGRLMPEVPADIIEPTPRNAPEVPKKKLNPSEQQKLENQQEEQSNHLKDRNKFD</sequence>
<dbReference type="InterPro" id="IPR014247">
    <property type="entry name" value="Spore_lipoprot_YhcN/YlaJ"/>
</dbReference>
<feature type="region of interest" description="Disordered" evidence="1">
    <location>
        <begin position="164"/>
        <end position="206"/>
    </location>
</feature>
<proteinExistence type="predicted"/>
<accession>A0A6L3V8Y4</accession>
<keyword evidence="2" id="KW-0449">Lipoprotein</keyword>
<dbReference type="OrthoDB" id="2381329at2"/>
<dbReference type="Pfam" id="PF09580">
    <property type="entry name" value="Spore_YhcN_YlaJ"/>
    <property type="match status" value="1"/>
</dbReference>
<feature type="compositionally biased region" description="Basic and acidic residues" evidence="1">
    <location>
        <begin position="195"/>
        <end position="206"/>
    </location>
</feature>